<dbReference type="SUPFAM" id="SSF57392">
    <property type="entry name" value="Defensin-like"/>
    <property type="match status" value="1"/>
</dbReference>
<feature type="chain" id="PRO_5034664196" description="GLL4 protein" evidence="1">
    <location>
        <begin position="21"/>
        <end position="63"/>
    </location>
</feature>
<evidence type="ECO:0008006" key="4">
    <source>
        <dbReference type="Google" id="ProtNLM"/>
    </source>
</evidence>
<feature type="signal peptide" evidence="1">
    <location>
        <begin position="1"/>
        <end position="20"/>
    </location>
</feature>
<evidence type="ECO:0000313" key="2">
    <source>
        <dbReference type="Ensembl" id="ENSFTIP00000012770.1"/>
    </source>
</evidence>
<evidence type="ECO:0000256" key="1">
    <source>
        <dbReference type="SAM" id="SignalP"/>
    </source>
</evidence>
<keyword evidence="3" id="KW-1185">Reference proteome</keyword>
<name>A0A8C4UK07_FALTI</name>
<reference evidence="2" key="2">
    <citation type="submission" date="2025-09" db="UniProtKB">
        <authorList>
            <consortium name="Ensembl"/>
        </authorList>
    </citation>
    <scope>IDENTIFICATION</scope>
</reference>
<accession>A0A8C4UK07</accession>
<sequence>MKILSILFALLLVVCRGAAGLATPPRPIMRCGYRGTFCYSGTCPRGNAYLGGCRFGHSCCRWL</sequence>
<reference evidence="2" key="1">
    <citation type="submission" date="2025-08" db="UniProtKB">
        <authorList>
            <consortium name="Ensembl"/>
        </authorList>
    </citation>
    <scope>IDENTIFICATION</scope>
</reference>
<dbReference type="Proteomes" id="UP000694562">
    <property type="component" value="Unplaced"/>
</dbReference>
<keyword evidence="1" id="KW-0732">Signal</keyword>
<dbReference type="OMA" id="PRHHLRC"/>
<proteinExistence type="predicted"/>
<dbReference type="Ensembl" id="ENSFTIT00000013324.1">
    <property type="protein sequence ID" value="ENSFTIP00000012770.1"/>
    <property type="gene ID" value="ENSFTIG00000008544.1"/>
</dbReference>
<protein>
    <recommendedName>
        <fullName evidence="4">GLL4 protein</fullName>
    </recommendedName>
</protein>
<organism evidence="2 3">
    <name type="scientific">Falco tinnunculus</name>
    <name type="common">Common kestrel</name>
    <dbReference type="NCBI Taxonomy" id="100819"/>
    <lineage>
        <taxon>Eukaryota</taxon>
        <taxon>Metazoa</taxon>
        <taxon>Chordata</taxon>
        <taxon>Craniata</taxon>
        <taxon>Vertebrata</taxon>
        <taxon>Euteleostomi</taxon>
        <taxon>Archelosauria</taxon>
        <taxon>Archosauria</taxon>
        <taxon>Dinosauria</taxon>
        <taxon>Saurischia</taxon>
        <taxon>Theropoda</taxon>
        <taxon>Coelurosauria</taxon>
        <taxon>Aves</taxon>
        <taxon>Neognathae</taxon>
        <taxon>Neoaves</taxon>
        <taxon>Telluraves</taxon>
        <taxon>Australaves</taxon>
        <taxon>Falconiformes</taxon>
        <taxon>Falconidae</taxon>
        <taxon>Falco</taxon>
    </lineage>
</organism>
<dbReference type="OrthoDB" id="9237895at2759"/>
<dbReference type="AlphaFoldDB" id="A0A8C4UK07"/>
<evidence type="ECO:0000313" key="3">
    <source>
        <dbReference type="Proteomes" id="UP000694562"/>
    </source>
</evidence>